<evidence type="ECO:0000313" key="2">
    <source>
        <dbReference type="EMBL" id="NYZ23341.1"/>
    </source>
</evidence>
<evidence type="ECO:0000259" key="1">
    <source>
        <dbReference type="Pfam" id="PF15919"/>
    </source>
</evidence>
<protein>
    <recommendedName>
        <fullName evidence="1">HicB-like antitoxin of toxin-antitoxin system domain-containing protein</fullName>
    </recommendedName>
</protein>
<dbReference type="Proteomes" id="UP000584642">
    <property type="component" value="Unassembled WGS sequence"/>
</dbReference>
<dbReference type="InterPro" id="IPR031807">
    <property type="entry name" value="HicB-like"/>
</dbReference>
<feature type="domain" description="HicB-like antitoxin of toxin-antitoxin system" evidence="1">
    <location>
        <begin position="5"/>
        <end position="83"/>
    </location>
</feature>
<dbReference type="InterPro" id="IPR035069">
    <property type="entry name" value="TTHA1013/TTHA0281-like"/>
</dbReference>
<gene>
    <name evidence="2" type="ORF">HND93_26880</name>
</gene>
<dbReference type="EMBL" id="JABFDB010000026">
    <property type="protein sequence ID" value="NYZ23341.1"/>
    <property type="molecule type" value="Genomic_DNA"/>
</dbReference>
<dbReference type="Gene3D" id="3.30.160.250">
    <property type="match status" value="1"/>
</dbReference>
<keyword evidence="3" id="KW-1185">Reference proteome</keyword>
<name>A0ABX2TGH4_9PROT</name>
<proteinExistence type="predicted"/>
<dbReference type="RefSeq" id="WP_180285119.1">
    <property type="nucleotide sequence ID" value="NZ_JABFDB010000026.1"/>
</dbReference>
<sequence>MHVYIGLLRKDPDSSYGVDFPDFPGCVTAAATLVEVGPMAVEALTFHIEAMREDGDPIPAPSSLEAIMADPFNHEAVPILVPVPDGLFDASRDAAAAE</sequence>
<reference evidence="2 3" key="1">
    <citation type="submission" date="2020-05" db="EMBL/GenBank/DDBJ databases">
        <title>Azospirillum oleiclasticum sp. nov, a nitrogen-fixing and heavy crude oil-emulsifying bacterium isolated from the crude oil of Yumen Oilfield.</title>
        <authorList>
            <person name="Wu D."/>
            <person name="Cai M."/>
            <person name="Zhang X."/>
        </authorList>
    </citation>
    <scope>NUCLEOTIDE SEQUENCE [LARGE SCALE GENOMIC DNA]</scope>
    <source>
        <strain evidence="2 3">ROY-1-1-2</strain>
    </source>
</reference>
<organism evidence="2 3">
    <name type="scientific">Azospirillum oleiclasticum</name>
    <dbReference type="NCBI Taxonomy" id="2735135"/>
    <lineage>
        <taxon>Bacteria</taxon>
        <taxon>Pseudomonadati</taxon>
        <taxon>Pseudomonadota</taxon>
        <taxon>Alphaproteobacteria</taxon>
        <taxon>Rhodospirillales</taxon>
        <taxon>Azospirillaceae</taxon>
        <taxon>Azospirillum</taxon>
    </lineage>
</organism>
<accession>A0ABX2TGH4</accession>
<dbReference type="Pfam" id="PF15919">
    <property type="entry name" value="HicB_lk_antitox"/>
    <property type="match status" value="1"/>
</dbReference>
<dbReference type="SUPFAM" id="SSF143100">
    <property type="entry name" value="TTHA1013/TTHA0281-like"/>
    <property type="match status" value="1"/>
</dbReference>
<dbReference type="InterPro" id="IPR051404">
    <property type="entry name" value="TA_system_antitoxin"/>
</dbReference>
<dbReference type="PANTHER" id="PTHR34504">
    <property type="entry name" value="ANTITOXIN HICB"/>
    <property type="match status" value="1"/>
</dbReference>
<comment type="caution">
    <text evidence="2">The sequence shown here is derived from an EMBL/GenBank/DDBJ whole genome shotgun (WGS) entry which is preliminary data.</text>
</comment>
<dbReference type="PANTHER" id="PTHR34504:SF2">
    <property type="entry name" value="UPF0150 PROTEIN SSL0259"/>
    <property type="match status" value="1"/>
</dbReference>
<evidence type="ECO:0000313" key="3">
    <source>
        <dbReference type="Proteomes" id="UP000584642"/>
    </source>
</evidence>